<dbReference type="EMBL" id="JBHLXJ010000013">
    <property type="protein sequence ID" value="MFC0350623.1"/>
    <property type="molecule type" value="Genomic_DNA"/>
</dbReference>
<dbReference type="EC" id="5.1.3.15" evidence="4"/>
<dbReference type="InterPro" id="IPR014718">
    <property type="entry name" value="GH-type_carb-bd"/>
</dbReference>
<dbReference type="SUPFAM" id="SSF74650">
    <property type="entry name" value="Galactose mutarotase-like"/>
    <property type="match status" value="1"/>
</dbReference>
<dbReference type="GO" id="GO:0016853">
    <property type="term" value="F:isomerase activity"/>
    <property type="evidence" value="ECO:0007669"/>
    <property type="project" value="UniProtKB-KW"/>
</dbReference>
<dbReference type="Proteomes" id="UP001589844">
    <property type="component" value="Unassembled WGS sequence"/>
</dbReference>
<keyword evidence="6" id="KW-1185">Reference proteome</keyword>
<dbReference type="Gene3D" id="2.70.98.10">
    <property type="match status" value="1"/>
</dbReference>
<comment type="similarity">
    <text evidence="2 4">Belongs to the glucose-6-phosphate 1-epimerase family.</text>
</comment>
<dbReference type="PANTHER" id="PTHR11122:SF13">
    <property type="entry name" value="GLUCOSE-6-PHOSPHATE 1-EPIMERASE"/>
    <property type="match status" value="1"/>
</dbReference>
<reference evidence="5 6" key="1">
    <citation type="submission" date="2024-09" db="EMBL/GenBank/DDBJ databases">
        <authorList>
            <person name="Sun Q."/>
            <person name="Mori K."/>
        </authorList>
    </citation>
    <scope>NUCLEOTIDE SEQUENCE [LARGE SCALE GENOMIC DNA]</scope>
    <source>
        <strain evidence="5 6">CCM 8677</strain>
    </source>
</reference>
<dbReference type="PIRSF" id="PIRSF016020">
    <property type="entry name" value="PHexose_mutarotase"/>
    <property type="match status" value="1"/>
</dbReference>
<evidence type="ECO:0000313" key="5">
    <source>
        <dbReference type="EMBL" id="MFC0350623.1"/>
    </source>
</evidence>
<evidence type="ECO:0000256" key="3">
    <source>
        <dbReference type="ARBA" id="ARBA00023235"/>
    </source>
</evidence>
<dbReference type="CDD" id="cd09020">
    <property type="entry name" value="D-hex-6-P-epi_like"/>
    <property type="match status" value="1"/>
</dbReference>
<proteinExistence type="inferred from homology"/>
<dbReference type="PANTHER" id="PTHR11122">
    <property type="entry name" value="APOSPORY-ASSOCIATED PROTEIN C-RELATED"/>
    <property type="match status" value="1"/>
</dbReference>
<gene>
    <name evidence="5" type="ORF">ACFFJH_12440</name>
</gene>
<evidence type="ECO:0000256" key="1">
    <source>
        <dbReference type="ARBA" id="ARBA00001096"/>
    </source>
</evidence>
<dbReference type="InterPro" id="IPR011013">
    <property type="entry name" value="Gal_mutarotase_sf_dom"/>
</dbReference>
<protein>
    <recommendedName>
        <fullName evidence="4">Putative glucose-6-phosphate 1-epimerase</fullName>
        <ecNumber evidence="4">5.1.3.15</ecNumber>
    </recommendedName>
</protein>
<accession>A0ABV6IFP8</accession>
<sequence>MDKVSKVLLQARDGARAELHTHGAHLCSWIPVSGSEQLFLSKSSEFGPGKAIRGGVPIVFPQFSNHGPLPKHGFARNAEWRLVSSGVLEQGAAQAVFELQENIARLLVWPHVFRAELVVTIAEETLQLDFSVVNNGDTAFSFTTALHTYFKVDDITQTLIHGLGGLDYRDTVGGSRDCQQEEPFLEITAETDRIYSDITSDIVIIQPHQQVQIRQSGFNDAVVWNPGAEKNAQISDLEPNGYQRMICVEAATILHPISLAPGQLWSGTQMMTVHPKSA</sequence>
<comment type="catalytic activity">
    <reaction evidence="1">
        <text>alpha-D-glucose 6-phosphate = beta-D-glucose 6-phosphate</text>
        <dbReference type="Rhea" id="RHEA:16249"/>
        <dbReference type="ChEBI" id="CHEBI:58225"/>
        <dbReference type="ChEBI" id="CHEBI:58247"/>
        <dbReference type="EC" id="5.1.3.15"/>
    </reaction>
</comment>
<dbReference type="InterPro" id="IPR008183">
    <property type="entry name" value="Aldose_1/G6P_1-epimerase"/>
</dbReference>
<comment type="caution">
    <text evidence="5">The sequence shown here is derived from an EMBL/GenBank/DDBJ whole genome shotgun (WGS) entry which is preliminary data.</text>
</comment>
<dbReference type="InterPro" id="IPR025532">
    <property type="entry name" value="G6P_1-epimerase"/>
</dbReference>
<dbReference type="Pfam" id="PF01263">
    <property type="entry name" value="Aldose_epim"/>
    <property type="match status" value="1"/>
</dbReference>
<keyword evidence="3 4" id="KW-0413">Isomerase</keyword>
<evidence type="ECO:0000313" key="6">
    <source>
        <dbReference type="Proteomes" id="UP001589844"/>
    </source>
</evidence>
<evidence type="ECO:0000256" key="4">
    <source>
        <dbReference type="PIRNR" id="PIRNR016020"/>
    </source>
</evidence>
<organism evidence="5 6">
    <name type="scientific">Undibacterium danionis</name>
    <dbReference type="NCBI Taxonomy" id="1812100"/>
    <lineage>
        <taxon>Bacteria</taxon>
        <taxon>Pseudomonadati</taxon>
        <taxon>Pseudomonadota</taxon>
        <taxon>Betaproteobacteria</taxon>
        <taxon>Burkholderiales</taxon>
        <taxon>Oxalobacteraceae</taxon>
        <taxon>Undibacterium</taxon>
    </lineage>
</organism>
<name>A0ABV6IFP8_9BURK</name>
<dbReference type="RefSeq" id="WP_390213080.1">
    <property type="nucleotide sequence ID" value="NZ_JBHLXJ010000013.1"/>
</dbReference>
<evidence type="ECO:0000256" key="2">
    <source>
        <dbReference type="ARBA" id="ARBA00005866"/>
    </source>
</evidence>